<dbReference type="PROSITE" id="PS51819">
    <property type="entry name" value="VOC"/>
    <property type="match status" value="1"/>
</dbReference>
<evidence type="ECO:0000313" key="3">
    <source>
        <dbReference type="Proteomes" id="UP000673394"/>
    </source>
</evidence>
<dbReference type="SUPFAM" id="SSF54593">
    <property type="entry name" value="Glyoxalase/Bleomycin resistance protein/Dihydroxybiphenyl dioxygenase"/>
    <property type="match status" value="1"/>
</dbReference>
<dbReference type="InterPro" id="IPR004360">
    <property type="entry name" value="Glyas_Fos-R_dOase_dom"/>
</dbReference>
<dbReference type="RefSeq" id="WP_210662816.1">
    <property type="nucleotide sequence ID" value="NZ_JAGKSP010000014.1"/>
</dbReference>
<organism evidence="2 3">
    <name type="scientific">Paenibacillus lignilyticus</name>
    <dbReference type="NCBI Taxonomy" id="1172615"/>
    <lineage>
        <taxon>Bacteria</taxon>
        <taxon>Bacillati</taxon>
        <taxon>Bacillota</taxon>
        <taxon>Bacilli</taxon>
        <taxon>Bacillales</taxon>
        <taxon>Paenibacillaceae</taxon>
        <taxon>Paenibacillus</taxon>
    </lineage>
</organism>
<dbReference type="Proteomes" id="UP000673394">
    <property type="component" value="Unassembled WGS sequence"/>
</dbReference>
<sequence length="148" mass="16706">MILNRSVPSNHLVPHLYYENVAEALTWISQTFGFKEHYRFALPDGQLHGAMIYLGDVWVMLKSISRLTASPAKLGATTQSLMIFVSDIEAHYNGSKSAGALIVEELFETEYGERQYSVVDMENHLWQFSQHVKDVDPTAWGATLADRS</sequence>
<dbReference type="Gene3D" id="3.30.720.110">
    <property type="match status" value="1"/>
</dbReference>
<comment type="caution">
    <text evidence="2">The sequence shown here is derived from an EMBL/GenBank/DDBJ whole genome shotgun (WGS) entry which is preliminary data.</text>
</comment>
<feature type="domain" description="VOC" evidence="1">
    <location>
        <begin position="8"/>
        <end position="131"/>
    </location>
</feature>
<dbReference type="PANTHER" id="PTHR34109:SF1">
    <property type="entry name" value="VOC DOMAIN-CONTAINING PROTEIN"/>
    <property type="match status" value="1"/>
</dbReference>
<dbReference type="Pfam" id="PF00903">
    <property type="entry name" value="Glyoxalase"/>
    <property type="match status" value="1"/>
</dbReference>
<keyword evidence="3" id="KW-1185">Reference proteome</keyword>
<proteinExistence type="predicted"/>
<gene>
    <name evidence="2" type="ORF">I8J30_25160</name>
</gene>
<accession>A0ABS5CJE2</accession>
<dbReference type="PANTHER" id="PTHR34109">
    <property type="entry name" value="BNAUNNG04460D PROTEIN-RELATED"/>
    <property type="match status" value="1"/>
</dbReference>
<dbReference type="EMBL" id="JAGKSP010000014">
    <property type="protein sequence ID" value="MBP3965997.1"/>
    <property type="molecule type" value="Genomic_DNA"/>
</dbReference>
<dbReference type="Gene3D" id="3.30.720.120">
    <property type="match status" value="1"/>
</dbReference>
<dbReference type="InterPro" id="IPR029068">
    <property type="entry name" value="Glyas_Bleomycin-R_OHBP_Dase"/>
</dbReference>
<name>A0ABS5CJE2_9BACL</name>
<reference evidence="2 3" key="1">
    <citation type="submission" date="2021-04" db="EMBL/GenBank/DDBJ databases">
        <title>Paenibacillus sp. DLE-14 whole genome sequence.</title>
        <authorList>
            <person name="Ham Y.J."/>
        </authorList>
    </citation>
    <scope>NUCLEOTIDE SEQUENCE [LARGE SCALE GENOMIC DNA]</scope>
    <source>
        <strain evidence="2 3">DLE-14</strain>
    </source>
</reference>
<dbReference type="InterPro" id="IPR037523">
    <property type="entry name" value="VOC_core"/>
</dbReference>
<evidence type="ECO:0000313" key="2">
    <source>
        <dbReference type="EMBL" id="MBP3965997.1"/>
    </source>
</evidence>
<protein>
    <recommendedName>
        <fullName evidence="1">VOC domain-containing protein</fullName>
    </recommendedName>
</protein>
<evidence type="ECO:0000259" key="1">
    <source>
        <dbReference type="PROSITE" id="PS51819"/>
    </source>
</evidence>